<gene>
    <name evidence="7" type="ORF">LX81_03131</name>
</gene>
<dbReference type="OrthoDB" id="9804822at2"/>
<dbReference type="GO" id="GO:0015171">
    <property type="term" value="F:amino acid transmembrane transporter activity"/>
    <property type="evidence" value="ECO:0007669"/>
    <property type="project" value="TreeGrafter"/>
</dbReference>
<evidence type="ECO:0000256" key="1">
    <source>
        <dbReference type="ARBA" id="ARBA00004651"/>
    </source>
</evidence>
<dbReference type="EMBL" id="QKZL01000016">
    <property type="protein sequence ID" value="PZX13796.1"/>
    <property type="molecule type" value="Genomic_DNA"/>
</dbReference>
<keyword evidence="8" id="KW-1185">Reference proteome</keyword>
<dbReference type="AlphaFoldDB" id="A0A2W7NKS8"/>
<comment type="subcellular location">
    <subcellularLocation>
        <location evidence="1">Cell membrane</location>
        <topology evidence="1">Multi-pass membrane protein</topology>
    </subcellularLocation>
</comment>
<dbReference type="RefSeq" id="WP_111538210.1">
    <property type="nucleotide sequence ID" value="NZ_QKZL01000016.1"/>
</dbReference>
<comment type="caution">
    <text evidence="7">The sequence shown here is derived from an EMBL/GenBank/DDBJ whole genome shotgun (WGS) entry which is preliminary data.</text>
</comment>
<reference evidence="7 8" key="1">
    <citation type="submission" date="2018-06" db="EMBL/GenBank/DDBJ databases">
        <title>Genomic Encyclopedia of Archaeal and Bacterial Type Strains, Phase II (KMG-II): from individual species to whole genera.</title>
        <authorList>
            <person name="Goeker M."/>
        </authorList>
    </citation>
    <scope>NUCLEOTIDE SEQUENCE [LARGE SCALE GENOMIC DNA]</scope>
    <source>
        <strain evidence="7 8">DSM 22009</strain>
    </source>
</reference>
<evidence type="ECO:0000256" key="5">
    <source>
        <dbReference type="ARBA" id="ARBA00023136"/>
    </source>
</evidence>
<evidence type="ECO:0000256" key="6">
    <source>
        <dbReference type="SAM" id="Phobius"/>
    </source>
</evidence>
<proteinExistence type="predicted"/>
<name>A0A2W7NKS8_9RHOB</name>
<dbReference type="Proteomes" id="UP000248916">
    <property type="component" value="Unassembled WGS sequence"/>
</dbReference>
<keyword evidence="2" id="KW-1003">Cell membrane</keyword>
<accession>A0A2W7NKS8</accession>
<evidence type="ECO:0000256" key="2">
    <source>
        <dbReference type="ARBA" id="ARBA00022475"/>
    </source>
</evidence>
<keyword evidence="4 6" id="KW-1133">Transmembrane helix</keyword>
<evidence type="ECO:0000313" key="7">
    <source>
        <dbReference type="EMBL" id="PZX13796.1"/>
    </source>
</evidence>
<evidence type="ECO:0000313" key="8">
    <source>
        <dbReference type="Proteomes" id="UP000248916"/>
    </source>
</evidence>
<dbReference type="InterPro" id="IPR001123">
    <property type="entry name" value="LeuE-type"/>
</dbReference>
<dbReference type="Pfam" id="PF01810">
    <property type="entry name" value="LysE"/>
    <property type="match status" value="1"/>
</dbReference>
<feature type="transmembrane region" description="Helical" evidence="6">
    <location>
        <begin position="150"/>
        <end position="171"/>
    </location>
</feature>
<dbReference type="PANTHER" id="PTHR30086:SF19">
    <property type="entry name" value="THREONINE EFFLUX PROTEIN"/>
    <property type="match status" value="1"/>
</dbReference>
<feature type="transmembrane region" description="Helical" evidence="6">
    <location>
        <begin position="71"/>
        <end position="91"/>
    </location>
</feature>
<sequence>MTLSAIVGVALVHLLAAMSPGPSFVLSIRTAATEGFRPAACLALGFGFGAMLWAFGALAGLALLFEIVPPLFVALKVAGGIFLVYLAYSMWRHAPDPMPVIAPDAPPRGAAAAIRLGLASMLANPKPAVFFGAVFVGLVPPSADMGDRTIILLNILWVETAWYLVVARLFSLERARRAYGRAKTVLDRVFGSILGALGVKVAVT</sequence>
<dbReference type="GO" id="GO:0005886">
    <property type="term" value="C:plasma membrane"/>
    <property type="evidence" value="ECO:0007669"/>
    <property type="project" value="UniProtKB-SubCell"/>
</dbReference>
<dbReference type="PANTHER" id="PTHR30086">
    <property type="entry name" value="ARGININE EXPORTER PROTEIN ARGO"/>
    <property type="match status" value="1"/>
</dbReference>
<protein>
    <submittedName>
        <fullName evidence="7">Threonine/homoserine/homoserine lactone efflux protein</fullName>
    </submittedName>
</protein>
<evidence type="ECO:0000256" key="3">
    <source>
        <dbReference type="ARBA" id="ARBA00022692"/>
    </source>
</evidence>
<feature type="transmembrane region" description="Helical" evidence="6">
    <location>
        <begin position="43"/>
        <end position="64"/>
    </location>
</feature>
<organism evidence="7 8">
    <name type="scientific">Palleronia aestuarii</name>
    <dbReference type="NCBI Taxonomy" id="568105"/>
    <lineage>
        <taxon>Bacteria</taxon>
        <taxon>Pseudomonadati</taxon>
        <taxon>Pseudomonadota</taxon>
        <taxon>Alphaproteobacteria</taxon>
        <taxon>Rhodobacterales</taxon>
        <taxon>Roseobacteraceae</taxon>
        <taxon>Palleronia</taxon>
    </lineage>
</organism>
<keyword evidence="3 6" id="KW-0812">Transmembrane</keyword>
<evidence type="ECO:0000256" key="4">
    <source>
        <dbReference type="ARBA" id="ARBA00022989"/>
    </source>
</evidence>
<keyword evidence="5 6" id="KW-0472">Membrane</keyword>